<dbReference type="Proteomes" id="UP001155901">
    <property type="component" value="Unassembled WGS sequence"/>
</dbReference>
<name>A0AA41HF79_9BURK</name>
<dbReference type="RefSeq" id="WP_217945877.1">
    <property type="nucleotide sequence ID" value="NZ_JAHTGR010000023.1"/>
</dbReference>
<keyword evidence="4" id="KW-1185">Reference proteome</keyword>
<evidence type="ECO:0000313" key="1">
    <source>
        <dbReference type="EMBL" id="MBV6324980.1"/>
    </source>
</evidence>
<organism evidence="1 3">
    <name type="scientific">Duganella violaceipulchra</name>
    <dbReference type="NCBI Taxonomy" id="2849652"/>
    <lineage>
        <taxon>Bacteria</taxon>
        <taxon>Pseudomonadati</taxon>
        <taxon>Pseudomonadota</taxon>
        <taxon>Betaproteobacteria</taxon>
        <taxon>Burkholderiales</taxon>
        <taxon>Oxalobacteraceae</taxon>
        <taxon>Telluria group</taxon>
        <taxon>Duganella</taxon>
    </lineage>
</organism>
<evidence type="ECO:0000313" key="3">
    <source>
        <dbReference type="Proteomes" id="UP001155901"/>
    </source>
</evidence>
<gene>
    <name evidence="1" type="ORF">KVP70_29100</name>
    <name evidence="2" type="ORF">L1274_002872</name>
</gene>
<evidence type="ECO:0000313" key="2">
    <source>
        <dbReference type="EMBL" id="MCP2009159.1"/>
    </source>
</evidence>
<reference evidence="1" key="1">
    <citation type="submission" date="2021-07" db="EMBL/GenBank/DDBJ databases">
        <title>Characterization of violacein-producing bacteria and related species.</title>
        <authorList>
            <person name="Wilson H.S."/>
            <person name="De Leon M.E."/>
        </authorList>
    </citation>
    <scope>NUCLEOTIDE SEQUENCE</scope>
    <source>
        <strain evidence="1">HSC-15S17</strain>
    </source>
</reference>
<proteinExistence type="predicted"/>
<protein>
    <submittedName>
        <fullName evidence="1">Uncharacterized protein</fullName>
    </submittedName>
</protein>
<sequence>MALIVQHGAEKKPADLVDAGQSCGIVLGFHLPYQPFAFLIAKVARNQAGDPAGAGLVARIRLFAQQVGGRRNGRRRLW</sequence>
<dbReference type="EMBL" id="JAHTGR010000023">
    <property type="protein sequence ID" value="MBV6324980.1"/>
    <property type="molecule type" value="Genomic_DNA"/>
</dbReference>
<dbReference type="Proteomes" id="UP001162889">
    <property type="component" value="Unassembled WGS sequence"/>
</dbReference>
<dbReference type="EMBL" id="JALJZU010000005">
    <property type="protein sequence ID" value="MCP2009159.1"/>
    <property type="molecule type" value="Genomic_DNA"/>
</dbReference>
<accession>A0AA41HF79</accession>
<comment type="caution">
    <text evidence="1">The sequence shown here is derived from an EMBL/GenBank/DDBJ whole genome shotgun (WGS) entry which is preliminary data.</text>
</comment>
<dbReference type="AlphaFoldDB" id="A0AA41HF79"/>
<reference evidence="2" key="2">
    <citation type="submission" date="2022-03" db="EMBL/GenBank/DDBJ databases">
        <title>Genome Encyclopedia of Bacteria and Archaea VI: Functional Genomics of Type Strains.</title>
        <authorList>
            <person name="Whitman W."/>
        </authorList>
    </citation>
    <scope>NUCLEOTIDE SEQUENCE</scope>
    <source>
        <strain evidence="2">HSC-15S17</strain>
    </source>
</reference>
<evidence type="ECO:0000313" key="4">
    <source>
        <dbReference type="Proteomes" id="UP001162889"/>
    </source>
</evidence>